<keyword evidence="6" id="KW-1185">Reference proteome</keyword>
<protein>
    <submittedName>
        <fullName evidence="5">Uncharacterized protein</fullName>
    </submittedName>
</protein>
<comment type="similarity">
    <text evidence="1 4">Belongs to the short-chain dehydrogenases/reductases (SDR) family.</text>
</comment>
<dbReference type="PANTHER" id="PTHR44229">
    <property type="entry name" value="15-HYDROXYPROSTAGLANDIN DEHYDROGENASE [NAD(+)]"/>
    <property type="match status" value="1"/>
</dbReference>
<dbReference type="GeneID" id="9675844"/>
<name>C7ZKB2_FUSV7</name>
<evidence type="ECO:0000313" key="6">
    <source>
        <dbReference type="Proteomes" id="UP000005206"/>
    </source>
</evidence>
<dbReference type="PROSITE" id="PS00061">
    <property type="entry name" value="ADH_SHORT"/>
    <property type="match status" value="1"/>
</dbReference>
<dbReference type="PANTHER" id="PTHR44229:SF4">
    <property type="entry name" value="15-HYDROXYPROSTAGLANDIN DEHYDROGENASE [NAD(+)]"/>
    <property type="match status" value="1"/>
</dbReference>
<evidence type="ECO:0000256" key="4">
    <source>
        <dbReference type="RuleBase" id="RU000363"/>
    </source>
</evidence>
<dbReference type="VEuPathDB" id="FungiDB:NECHADRAFT_55503"/>
<dbReference type="RefSeq" id="XP_003041240.1">
    <property type="nucleotide sequence ID" value="XM_003041194.1"/>
</dbReference>
<dbReference type="Proteomes" id="UP000005206">
    <property type="component" value="Chromosome 16"/>
</dbReference>
<evidence type="ECO:0000256" key="3">
    <source>
        <dbReference type="ARBA" id="ARBA00023002"/>
    </source>
</evidence>
<dbReference type="PRINTS" id="PR00081">
    <property type="entry name" value="GDHRDH"/>
</dbReference>
<dbReference type="GO" id="GO:0005737">
    <property type="term" value="C:cytoplasm"/>
    <property type="evidence" value="ECO:0007669"/>
    <property type="project" value="TreeGrafter"/>
</dbReference>
<evidence type="ECO:0000256" key="1">
    <source>
        <dbReference type="ARBA" id="ARBA00006484"/>
    </source>
</evidence>
<organism evidence="5 6">
    <name type="scientific">Fusarium vanettenii (strain ATCC MYA-4622 / CBS 123669 / FGSC 9596 / NRRL 45880 / 77-13-4)</name>
    <name type="common">Fusarium solani subsp. pisi</name>
    <dbReference type="NCBI Taxonomy" id="660122"/>
    <lineage>
        <taxon>Eukaryota</taxon>
        <taxon>Fungi</taxon>
        <taxon>Dikarya</taxon>
        <taxon>Ascomycota</taxon>
        <taxon>Pezizomycotina</taxon>
        <taxon>Sordariomycetes</taxon>
        <taxon>Hypocreomycetidae</taxon>
        <taxon>Hypocreales</taxon>
        <taxon>Nectriaceae</taxon>
        <taxon>Fusarium</taxon>
        <taxon>Fusarium solani species complex</taxon>
        <taxon>Fusarium vanettenii</taxon>
    </lineage>
</organism>
<dbReference type="InterPro" id="IPR036291">
    <property type="entry name" value="NAD(P)-bd_dom_sf"/>
</dbReference>
<sequence length="292" mass="31462">MTPPSENVGPLASYPNCLSVIVTGGASGIGLAITRYYAEQGHMVAVLDVNVDTGPDIVAEVAKEFPKATLSFKWCDVSSWEGQYAVFDQVHREHGHHVDVVVANAGISEQGAGAFDCLPREFPQKPQLRLQDINLNGIIYSAGLAVHYMLKNKPGSHLPASRGSIICTASAAAIYPFPVSPLYAASKSGIVGFVRSMAVRLEESRIQINALAPGVPCLTETNITPDKDIFKAMVVTPMSTLTRSIAQFMADPSRTGQLAELHGDQITLRHHADYADGGVEYNNRMFWTLGHA</sequence>
<keyword evidence="2" id="KW-0521">NADP</keyword>
<dbReference type="SUPFAM" id="SSF51735">
    <property type="entry name" value="NAD(P)-binding Rossmann-fold domains"/>
    <property type="match status" value="1"/>
</dbReference>
<dbReference type="Pfam" id="PF00106">
    <property type="entry name" value="adh_short"/>
    <property type="match status" value="1"/>
</dbReference>
<keyword evidence="3" id="KW-0560">Oxidoreductase</keyword>
<dbReference type="OMA" id="AGAEHNN"/>
<dbReference type="OrthoDB" id="37659at2759"/>
<dbReference type="eggNOG" id="KOG4169">
    <property type="taxonomic scope" value="Eukaryota"/>
</dbReference>
<dbReference type="KEGG" id="nhe:NECHADRAFT_55503"/>
<dbReference type="Gene3D" id="3.40.50.720">
    <property type="entry name" value="NAD(P)-binding Rossmann-like Domain"/>
    <property type="match status" value="1"/>
</dbReference>
<dbReference type="InterPro" id="IPR002347">
    <property type="entry name" value="SDR_fam"/>
</dbReference>
<reference evidence="5 6" key="1">
    <citation type="journal article" date="2009" name="PLoS Genet.">
        <title>The genome of Nectria haematococca: contribution of supernumerary chromosomes to gene expansion.</title>
        <authorList>
            <person name="Coleman J.J."/>
            <person name="Rounsley S.D."/>
            <person name="Rodriguez-Carres M."/>
            <person name="Kuo A."/>
            <person name="Wasmann C.C."/>
            <person name="Grimwood J."/>
            <person name="Schmutz J."/>
            <person name="Taga M."/>
            <person name="White G.J."/>
            <person name="Zhou S."/>
            <person name="Schwartz D.C."/>
            <person name="Freitag M."/>
            <person name="Ma L.J."/>
            <person name="Danchin E.G."/>
            <person name="Henrissat B."/>
            <person name="Coutinho P.M."/>
            <person name="Nelson D.R."/>
            <person name="Straney D."/>
            <person name="Napoli C.A."/>
            <person name="Barker B.M."/>
            <person name="Gribskov M."/>
            <person name="Rep M."/>
            <person name="Kroken S."/>
            <person name="Molnar I."/>
            <person name="Rensing C."/>
            <person name="Kennell J.C."/>
            <person name="Zamora J."/>
            <person name="Farman M.L."/>
            <person name="Selker E.U."/>
            <person name="Salamov A."/>
            <person name="Shapiro H."/>
            <person name="Pangilinan J."/>
            <person name="Lindquist E."/>
            <person name="Lamers C."/>
            <person name="Grigoriev I.V."/>
            <person name="Geiser D.M."/>
            <person name="Covert S.F."/>
            <person name="Temporini E."/>
            <person name="Vanetten H.D."/>
        </authorList>
    </citation>
    <scope>NUCLEOTIDE SEQUENCE [LARGE SCALE GENOMIC DNA]</scope>
    <source>
        <strain evidence="6">ATCC MYA-4622 / CBS 123669 / FGSC 9596 / NRRL 45880 / 77-13-4</strain>
    </source>
</reference>
<dbReference type="InterPro" id="IPR020904">
    <property type="entry name" value="Sc_DH/Rdtase_CS"/>
</dbReference>
<dbReference type="PRINTS" id="PR00080">
    <property type="entry name" value="SDRFAMILY"/>
</dbReference>
<gene>
    <name evidence="5" type="ORF">NECHADRAFT_55503</name>
</gene>
<dbReference type="HOGENOM" id="CLU_010194_13_0_1"/>
<dbReference type="EMBL" id="GG698938">
    <property type="protein sequence ID" value="EEU35527.1"/>
    <property type="molecule type" value="Genomic_DNA"/>
</dbReference>
<dbReference type="GO" id="GO:0016616">
    <property type="term" value="F:oxidoreductase activity, acting on the CH-OH group of donors, NAD or NADP as acceptor"/>
    <property type="evidence" value="ECO:0007669"/>
    <property type="project" value="TreeGrafter"/>
</dbReference>
<dbReference type="InParanoid" id="C7ZKB2"/>
<accession>C7ZKB2</accession>
<proteinExistence type="inferred from homology"/>
<evidence type="ECO:0000256" key="2">
    <source>
        <dbReference type="ARBA" id="ARBA00022857"/>
    </source>
</evidence>
<evidence type="ECO:0000313" key="5">
    <source>
        <dbReference type="EMBL" id="EEU35527.1"/>
    </source>
</evidence>
<dbReference type="AlphaFoldDB" id="C7ZKB2"/>
<dbReference type="STRING" id="660122.C7ZKB2"/>